<dbReference type="Pfam" id="PF02120">
    <property type="entry name" value="Flg_hook"/>
    <property type="match status" value="1"/>
</dbReference>
<comment type="caution">
    <text evidence="6">The sequence shown here is derived from an EMBL/GenBank/DDBJ whole genome shotgun (WGS) entry which is preliminary data.</text>
</comment>
<dbReference type="Proteomes" id="UP000653343">
    <property type="component" value="Unassembled WGS sequence"/>
</dbReference>
<feature type="compositionally biased region" description="Low complexity" evidence="4">
    <location>
        <begin position="373"/>
        <end position="382"/>
    </location>
</feature>
<evidence type="ECO:0000256" key="3">
    <source>
        <dbReference type="ARBA" id="ARBA00022795"/>
    </source>
</evidence>
<evidence type="ECO:0000313" key="6">
    <source>
        <dbReference type="EMBL" id="GGX49312.1"/>
    </source>
</evidence>
<reference evidence="7" key="1">
    <citation type="journal article" date="2019" name="Int. J. Syst. Evol. Microbiol.">
        <title>The Global Catalogue of Microorganisms (GCM) 10K type strain sequencing project: providing services to taxonomists for standard genome sequencing and annotation.</title>
        <authorList>
            <consortium name="The Broad Institute Genomics Platform"/>
            <consortium name="The Broad Institute Genome Sequencing Center for Infectious Disease"/>
            <person name="Wu L."/>
            <person name="Ma J."/>
        </authorList>
    </citation>
    <scope>NUCLEOTIDE SEQUENCE [LARGE SCALE GENOMIC DNA]</scope>
    <source>
        <strain evidence="7">KCTC 23917</strain>
    </source>
</reference>
<feature type="compositionally biased region" description="Polar residues" evidence="4">
    <location>
        <begin position="541"/>
        <end position="571"/>
    </location>
</feature>
<organism evidence="6 7">
    <name type="scientific">Undibacterium squillarum</name>
    <dbReference type="NCBI Taxonomy" id="1131567"/>
    <lineage>
        <taxon>Bacteria</taxon>
        <taxon>Pseudomonadati</taxon>
        <taxon>Pseudomonadota</taxon>
        <taxon>Betaproteobacteria</taxon>
        <taxon>Burkholderiales</taxon>
        <taxon>Oxalobacteraceae</taxon>
        <taxon>Undibacterium</taxon>
    </lineage>
</organism>
<evidence type="ECO:0000313" key="7">
    <source>
        <dbReference type="Proteomes" id="UP000653343"/>
    </source>
</evidence>
<comment type="function">
    <text evidence="1">Controls the length of the flagellar hook.</text>
</comment>
<feature type="region of interest" description="Disordered" evidence="4">
    <location>
        <begin position="541"/>
        <end position="573"/>
    </location>
</feature>
<dbReference type="PANTHER" id="PTHR37533:SF2">
    <property type="entry name" value="FLAGELLAR HOOK-LENGTH CONTROL PROTEIN"/>
    <property type="match status" value="1"/>
</dbReference>
<name>A0ABQ2Y2N7_9BURK</name>
<protein>
    <recommendedName>
        <fullName evidence="5">Flagellar hook-length control protein-like C-terminal domain-containing protein</fullName>
    </recommendedName>
</protein>
<dbReference type="InterPro" id="IPR038610">
    <property type="entry name" value="FliK-like_C_sf"/>
</dbReference>
<feature type="domain" description="Flagellar hook-length control protein-like C-terminal" evidence="5">
    <location>
        <begin position="462"/>
        <end position="538"/>
    </location>
</feature>
<evidence type="ECO:0000259" key="5">
    <source>
        <dbReference type="Pfam" id="PF02120"/>
    </source>
</evidence>
<dbReference type="CDD" id="cd17470">
    <property type="entry name" value="T3SS_Flik_C"/>
    <property type="match status" value="1"/>
</dbReference>
<dbReference type="PRINTS" id="PR01007">
    <property type="entry name" value="FLGHOOKFLIK"/>
</dbReference>
<evidence type="ECO:0000256" key="1">
    <source>
        <dbReference type="ARBA" id="ARBA00003944"/>
    </source>
</evidence>
<feature type="region of interest" description="Disordered" evidence="4">
    <location>
        <begin position="91"/>
        <end position="129"/>
    </location>
</feature>
<evidence type="ECO:0000256" key="4">
    <source>
        <dbReference type="SAM" id="MobiDB-lite"/>
    </source>
</evidence>
<sequence>MTPILTVANMIDGTNALKSKSAQKSELNQGFGQQFARALANTKSQKSTIDAVGNDDKTISSLKTQSSDSKSANFDAKKDIVATQNLNYRSNQDDISAPAGKLRDKNVQINPLKPNTENSDNIGTGKIMADTTDTSLPVRKKNDDEATASGDVSTMLLALQWMHADPVKPPSGDETKNNIDPGTAVTADPLPPTSHSEMNIGSDPGVQVTADPLKQSADPAVSFGTDPGTQVTADPKSDARNRLDNTVDRHRSQRNDDTETTSQGSPLNSSSVQVQSISGQASVQPTQAQSSFTLPELNQQQNKLAEQAAPTAITNIPTQTNSNLQAEVVRAFTNASGTEASAQKKAADRSTAQSADIALKRRSDTEKTDGTEAQAAVKAEAAPTPLENKFRTMLDEFRIPKTEVNSRSGDATTESAANTIRSFGDAIRTSETFQTASQQITQPNRIPVKVGNDGWNTAIGQHMLRMSAEQMKTAELELNPPELGPLKVVLDLQSDQLSTTFVTGSAQVQQALEASVPRLQEMMSQAGYQLNQVNVQTAFSDGQREPQQQAQFTGTTRQNGSASVNSESNGGTPDIAVQRAQNQRQGGVDMFV</sequence>
<feature type="compositionally biased region" description="Basic and acidic residues" evidence="4">
    <location>
        <begin position="235"/>
        <end position="257"/>
    </location>
</feature>
<dbReference type="Gene3D" id="3.30.750.140">
    <property type="match status" value="1"/>
</dbReference>
<dbReference type="InterPro" id="IPR001635">
    <property type="entry name" value="Flag_hook_Flik"/>
</dbReference>
<dbReference type="InterPro" id="IPR052563">
    <property type="entry name" value="FliK"/>
</dbReference>
<feature type="region of interest" description="Disordered" evidence="4">
    <location>
        <begin position="165"/>
        <end position="288"/>
    </location>
</feature>
<dbReference type="InterPro" id="IPR021136">
    <property type="entry name" value="Flagellar_hook_control-like_C"/>
</dbReference>
<gene>
    <name evidence="6" type="ORF">GCM10010946_29980</name>
</gene>
<keyword evidence="3" id="KW-1005">Bacterial flagellum biogenesis</keyword>
<proteinExistence type="inferred from homology"/>
<feature type="compositionally biased region" description="Basic and acidic residues" evidence="4">
    <location>
        <begin position="360"/>
        <end position="370"/>
    </location>
</feature>
<accession>A0ABQ2Y2N7</accession>
<keyword evidence="7" id="KW-1185">Reference proteome</keyword>
<evidence type="ECO:0000256" key="2">
    <source>
        <dbReference type="ARBA" id="ARBA00009149"/>
    </source>
</evidence>
<dbReference type="PANTHER" id="PTHR37533">
    <property type="entry name" value="FLAGELLAR HOOK-LENGTH CONTROL PROTEIN"/>
    <property type="match status" value="1"/>
</dbReference>
<comment type="similarity">
    <text evidence="2">Belongs to the FliK family.</text>
</comment>
<dbReference type="EMBL" id="BMYU01000008">
    <property type="protein sequence ID" value="GGX49312.1"/>
    <property type="molecule type" value="Genomic_DNA"/>
</dbReference>
<dbReference type="RefSeq" id="WP_189358031.1">
    <property type="nucleotide sequence ID" value="NZ_BMYU01000008.1"/>
</dbReference>
<feature type="region of interest" description="Disordered" evidence="4">
    <location>
        <begin position="360"/>
        <end position="384"/>
    </location>
</feature>
<feature type="compositionally biased region" description="Low complexity" evidence="4">
    <location>
        <begin position="269"/>
        <end position="284"/>
    </location>
</feature>
<feature type="compositionally biased region" description="Polar residues" evidence="4">
    <location>
        <begin position="107"/>
        <end position="122"/>
    </location>
</feature>